<keyword evidence="3" id="KW-1185">Reference proteome</keyword>
<dbReference type="Proteomes" id="UP000536746">
    <property type="component" value="Unassembled WGS sequence"/>
</dbReference>
<sequence>MRNIAALIALAAGLISGAAVAGPTAELKVTGTIKPPACTPSFSGGGVVNYGVIPAASLTTGQYKTLDKKQITFQVNCDAPVKMGVTYTDNRAASRVSGIVAGVSANSAERFNFGLGTVAGKNVGGYALTLDTTATTADGNQIDNIYSSNIANGWATAATGLDNANSFSFAQKGQTQPLAIKSLNAVINVQAVLNKPENLPLNQDVPLDGSATIEVKYL</sequence>
<evidence type="ECO:0000256" key="1">
    <source>
        <dbReference type="SAM" id="SignalP"/>
    </source>
</evidence>
<reference evidence="2 3" key="1">
    <citation type="journal article" date="2020" name="Front. Plant Sci.">
        <title>Isolation of Rhizosphere Bacteria That Improve Quality and Water Stress Tolerance in Greenhouse Ornamentals.</title>
        <authorList>
            <person name="Nordstedt N.P."/>
            <person name="Jones M.L."/>
        </authorList>
    </citation>
    <scope>NUCLEOTIDE SEQUENCE [LARGE SCALE GENOMIC DNA]</scope>
    <source>
        <strain evidence="2 3">C6C2</strain>
    </source>
</reference>
<keyword evidence="1" id="KW-0732">Signal</keyword>
<dbReference type="InterPro" id="IPR010546">
    <property type="entry name" value="DUF1120"/>
</dbReference>
<feature type="chain" id="PRO_5047308606" evidence="1">
    <location>
        <begin position="22"/>
        <end position="218"/>
    </location>
</feature>
<accession>A0ABX2M0C5</accession>
<feature type="signal peptide" evidence="1">
    <location>
        <begin position="1"/>
        <end position="21"/>
    </location>
</feature>
<gene>
    <name evidence="2" type="ORF">HNO84_19615</name>
</gene>
<dbReference type="Pfam" id="PF06551">
    <property type="entry name" value="DUF1120"/>
    <property type="match status" value="1"/>
</dbReference>
<evidence type="ECO:0000313" key="3">
    <source>
        <dbReference type="Proteomes" id="UP000536746"/>
    </source>
</evidence>
<dbReference type="EMBL" id="JABFMT010000028">
    <property type="protein sequence ID" value="NUU03825.1"/>
    <property type="molecule type" value="Genomic_DNA"/>
</dbReference>
<organism evidence="2 3">
    <name type="scientific">Herbaspirillum robiniae</name>
    <dbReference type="NCBI Taxonomy" id="2014887"/>
    <lineage>
        <taxon>Bacteria</taxon>
        <taxon>Pseudomonadati</taxon>
        <taxon>Pseudomonadota</taxon>
        <taxon>Betaproteobacteria</taxon>
        <taxon>Burkholderiales</taxon>
        <taxon>Oxalobacteraceae</taxon>
        <taxon>Herbaspirillum</taxon>
    </lineage>
</organism>
<dbReference type="RefSeq" id="WP_158522589.1">
    <property type="nucleotide sequence ID" value="NZ_CP018845.1"/>
</dbReference>
<name>A0ABX2M0C5_9BURK</name>
<proteinExistence type="predicted"/>
<comment type="caution">
    <text evidence="2">The sequence shown here is derived from an EMBL/GenBank/DDBJ whole genome shotgun (WGS) entry which is preliminary data.</text>
</comment>
<evidence type="ECO:0000313" key="2">
    <source>
        <dbReference type="EMBL" id="NUU03825.1"/>
    </source>
</evidence>
<protein>
    <submittedName>
        <fullName evidence="2">DUF1120 domain-containing protein</fullName>
    </submittedName>
</protein>